<dbReference type="InterPro" id="IPR002641">
    <property type="entry name" value="PNPLA_dom"/>
</dbReference>
<dbReference type="InterPro" id="IPR050301">
    <property type="entry name" value="NTE"/>
</dbReference>
<name>A0A0L8AGV7_9BACT</name>
<proteinExistence type="predicted"/>
<accession>A0A0L8AGV7</accession>
<feature type="active site" description="Proton acceptor" evidence="4">
    <location>
        <position position="150"/>
    </location>
</feature>
<keyword evidence="7" id="KW-1185">Reference proteome</keyword>
<dbReference type="CDD" id="cd07205">
    <property type="entry name" value="Pat_PNPLA6_PNPLA7_NTE1_like"/>
    <property type="match status" value="1"/>
</dbReference>
<keyword evidence="1 4" id="KW-0378">Hydrolase</keyword>
<dbReference type="AlphaFoldDB" id="A0A0L8AGV7"/>
<dbReference type="PANTHER" id="PTHR14226:SF78">
    <property type="entry name" value="SLR0060 PROTEIN"/>
    <property type="match status" value="1"/>
</dbReference>
<dbReference type="PATRIC" id="fig|1566026.4.peg.1748"/>
<reference evidence="7" key="1">
    <citation type="submission" date="2014-11" db="EMBL/GenBank/DDBJ databases">
        <title>Genome sequencing of Roseivirga sp. D-25.</title>
        <authorList>
            <person name="Selvaratnam C."/>
            <person name="Thevarajoo S."/>
            <person name="Goh K.M."/>
            <person name="Eee R."/>
            <person name="Chan K.-G."/>
            <person name="Chong C.S."/>
        </authorList>
    </citation>
    <scope>NUCLEOTIDE SEQUENCE [LARGE SCALE GENOMIC DNA]</scope>
    <source>
        <strain evidence="7">D-25</strain>
    </source>
</reference>
<evidence type="ECO:0000256" key="4">
    <source>
        <dbReference type="PROSITE-ProRule" id="PRU01161"/>
    </source>
</evidence>
<keyword evidence="2 4" id="KW-0442">Lipid degradation</keyword>
<dbReference type="Gene3D" id="3.40.1090.10">
    <property type="entry name" value="Cytosolic phospholipase A2 catalytic domain"/>
    <property type="match status" value="1"/>
</dbReference>
<dbReference type="GO" id="GO:0016787">
    <property type="term" value="F:hydrolase activity"/>
    <property type="evidence" value="ECO:0007669"/>
    <property type="project" value="UniProtKB-UniRule"/>
</dbReference>
<keyword evidence="3 4" id="KW-0443">Lipid metabolism</keyword>
<protein>
    <recommendedName>
        <fullName evidence="5">PNPLA domain-containing protein</fullName>
    </recommendedName>
</protein>
<gene>
    <name evidence="6" type="ORF">OB69_16570</name>
</gene>
<feature type="active site" description="Nucleophile" evidence="4">
    <location>
        <position position="38"/>
    </location>
</feature>
<feature type="short sequence motif" description="GXGXXG" evidence="4">
    <location>
        <begin position="9"/>
        <end position="14"/>
    </location>
</feature>
<evidence type="ECO:0000313" key="6">
    <source>
        <dbReference type="EMBL" id="KOF01613.1"/>
    </source>
</evidence>
<evidence type="ECO:0000313" key="7">
    <source>
        <dbReference type="Proteomes" id="UP000036908"/>
    </source>
</evidence>
<feature type="domain" description="PNPLA" evidence="5">
    <location>
        <begin position="5"/>
        <end position="163"/>
    </location>
</feature>
<feature type="short sequence motif" description="GXSXG" evidence="4">
    <location>
        <begin position="36"/>
        <end position="40"/>
    </location>
</feature>
<dbReference type="Proteomes" id="UP000036908">
    <property type="component" value="Unassembled WGS sequence"/>
</dbReference>
<evidence type="ECO:0000256" key="2">
    <source>
        <dbReference type="ARBA" id="ARBA00022963"/>
    </source>
</evidence>
<dbReference type="EMBL" id="JSVA01000021">
    <property type="protein sequence ID" value="KOF01613.1"/>
    <property type="molecule type" value="Genomic_DNA"/>
</dbReference>
<dbReference type="Pfam" id="PF01734">
    <property type="entry name" value="Patatin"/>
    <property type="match status" value="1"/>
</dbReference>
<evidence type="ECO:0000256" key="3">
    <source>
        <dbReference type="ARBA" id="ARBA00023098"/>
    </source>
</evidence>
<dbReference type="OrthoDB" id="9770965at2"/>
<evidence type="ECO:0000259" key="5">
    <source>
        <dbReference type="PROSITE" id="PS51635"/>
    </source>
</evidence>
<dbReference type="SUPFAM" id="SSF52151">
    <property type="entry name" value="FabD/lysophospholipase-like"/>
    <property type="match status" value="1"/>
</dbReference>
<dbReference type="InterPro" id="IPR016035">
    <property type="entry name" value="Acyl_Trfase/lysoPLipase"/>
</dbReference>
<comment type="caution">
    <text evidence="6">The sequence shown here is derived from an EMBL/GenBank/DDBJ whole genome shotgun (WGS) entry which is preliminary data.</text>
</comment>
<sequence>MKTGIALSGGGARGFAHFGVLQALDELDIEINAVSGTSAGSIAGAFYAHGYKPTEALELISKTNLFKIIWPAFSLSGLINMSKSEDVFKKFFKEDTFDNAQIPLQIIATNLNEGRKHVFSTGPLVKAMMASSCIPFIFDPVRIGDEAYVDGGIVNNLPAEVLRSTCDIVIGVSVAPVIRENELGGPKRMIERISMVGINANVSASKEHCDILIEPTSLRKYSTFDMKKAHEIYKIGYESAHHYFDTHQDDPAVIKLLTKAKTQTSTTAS</sequence>
<feature type="short sequence motif" description="DGA/G" evidence="4">
    <location>
        <begin position="150"/>
        <end position="152"/>
    </location>
</feature>
<dbReference type="RefSeq" id="WP_053224871.1">
    <property type="nucleotide sequence ID" value="NZ_JSVA01000021.1"/>
</dbReference>
<dbReference type="GO" id="GO:0016042">
    <property type="term" value="P:lipid catabolic process"/>
    <property type="evidence" value="ECO:0007669"/>
    <property type="project" value="UniProtKB-UniRule"/>
</dbReference>
<dbReference type="PANTHER" id="PTHR14226">
    <property type="entry name" value="NEUROPATHY TARGET ESTERASE/SWISS CHEESE D.MELANOGASTER"/>
    <property type="match status" value="1"/>
</dbReference>
<organism evidence="6 7">
    <name type="scientific">Roseivirga seohaensis subsp. aquiponti</name>
    <dbReference type="NCBI Taxonomy" id="1566026"/>
    <lineage>
        <taxon>Bacteria</taxon>
        <taxon>Pseudomonadati</taxon>
        <taxon>Bacteroidota</taxon>
        <taxon>Cytophagia</taxon>
        <taxon>Cytophagales</taxon>
        <taxon>Roseivirgaceae</taxon>
        <taxon>Roseivirga</taxon>
    </lineage>
</organism>
<dbReference type="PROSITE" id="PS51635">
    <property type="entry name" value="PNPLA"/>
    <property type="match status" value="1"/>
</dbReference>
<evidence type="ECO:0000256" key="1">
    <source>
        <dbReference type="ARBA" id="ARBA00022801"/>
    </source>
</evidence>